<reference evidence="1 2" key="1">
    <citation type="submission" date="2021-06" db="EMBL/GenBank/DDBJ databases">
        <title>Caerostris extrusa draft genome.</title>
        <authorList>
            <person name="Kono N."/>
            <person name="Arakawa K."/>
        </authorList>
    </citation>
    <scope>NUCLEOTIDE SEQUENCE [LARGE SCALE GENOMIC DNA]</scope>
</reference>
<evidence type="ECO:0000313" key="2">
    <source>
        <dbReference type="Proteomes" id="UP001054945"/>
    </source>
</evidence>
<sequence>MKREQLFPLIFLARERTAKGLQLDLFTEKSRIERGGIFTSPYLPGIIVSYYTKSVKIFLRILCSATSVAYKKGIFTVNVKSIIQLTCKIRKANSLLEANKMLLCIELNFIVSSFLQLV</sequence>
<protein>
    <submittedName>
        <fullName evidence="1">Uncharacterized protein</fullName>
    </submittedName>
</protein>
<proteinExistence type="predicted"/>
<gene>
    <name evidence="1" type="ORF">CEXT_528441</name>
</gene>
<evidence type="ECO:0000313" key="1">
    <source>
        <dbReference type="EMBL" id="GIY66419.1"/>
    </source>
</evidence>
<dbReference type="Proteomes" id="UP001054945">
    <property type="component" value="Unassembled WGS sequence"/>
</dbReference>
<dbReference type="EMBL" id="BPLR01014117">
    <property type="protein sequence ID" value="GIY66419.1"/>
    <property type="molecule type" value="Genomic_DNA"/>
</dbReference>
<name>A0AAV4V942_CAEEX</name>
<dbReference type="AlphaFoldDB" id="A0AAV4V942"/>
<comment type="caution">
    <text evidence="1">The sequence shown here is derived from an EMBL/GenBank/DDBJ whole genome shotgun (WGS) entry which is preliminary data.</text>
</comment>
<organism evidence="1 2">
    <name type="scientific">Caerostris extrusa</name>
    <name type="common">Bark spider</name>
    <name type="synonym">Caerostris bankana</name>
    <dbReference type="NCBI Taxonomy" id="172846"/>
    <lineage>
        <taxon>Eukaryota</taxon>
        <taxon>Metazoa</taxon>
        <taxon>Ecdysozoa</taxon>
        <taxon>Arthropoda</taxon>
        <taxon>Chelicerata</taxon>
        <taxon>Arachnida</taxon>
        <taxon>Araneae</taxon>
        <taxon>Araneomorphae</taxon>
        <taxon>Entelegynae</taxon>
        <taxon>Araneoidea</taxon>
        <taxon>Araneidae</taxon>
        <taxon>Caerostris</taxon>
    </lineage>
</organism>
<keyword evidence="2" id="KW-1185">Reference proteome</keyword>
<accession>A0AAV4V942</accession>